<dbReference type="InterPro" id="IPR001611">
    <property type="entry name" value="Leu-rich_rpt"/>
</dbReference>
<sequence length="670" mass="76781">MPLRLRYNRVIATRMRLLMALIFLLSLLAFGYQYSHGLDLPSASKNDLQQNSLQLQYSQILKEKRSATEKKLAPYNAIVGIASSNVPAYSNGNDSYISYQESYLDGVYMGIKWQCVEYARRWTYIRKSSVFKSIEGANDMWSQLTYVERVADKKRFPLKNHPNGSPNPPINESYLIYPIQKDMPYGHVAVIVDVLPNAIRIAEENFYFHYWSHNYAREIPVVFRDGRYFIDDKYSIYGWMEIDDNKQLQPLDKTEKCRPSITKSIQITSEPHQSVNKYNLKSCNAEPTTVFEQVETERQENVNTIAIYLTQLTIDEKDVIQHSQRDELINFPKDRYIDYGINSIVKRKFISSAENEQKMMRLKAKLEYDNELNITGILNLSSMNLIDNDLSLITQRLFHSEKKTCTGLILRNNILSSDGVKILVDNLLMRRIKLKCLCLSNNADVDDIGIEYLVRLLQENHSLTILSLPYTNITDRGVQLLANVLSGIDTDLSCSPLEKLDISFNKSITDESTDALMQIIEQNQTLKILGLQYCNLSDKARLQLRLANQQAQILHLTDGELKLTRELNCTQVALNKTIALVNQHVEILREHADALRTVMSQAAFLSSKLASVVHTMAIHFIHTLIELIIRLLIRQQIDFIPDKTLDSIDNGLLIGKLLSSTDSSEDNGDY</sequence>
<dbReference type="GO" id="GO:0016874">
    <property type="term" value="F:ligase activity"/>
    <property type="evidence" value="ECO:0007669"/>
    <property type="project" value="TreeGrafter"/>
</dbReference>
<dbReference type="Gene3D" id="3.80.10.10">
    <property type="entry name" value="Ribonuclease Inhibitor"/>
    <property type="match status" value="1"/>
</dbReference>
<proteinExistence type="predicted"/>
<organism evidence="2 4">
    <name type="scientific">Adineta steineri</name>
    <dbReference type="NCBI Taxonomy" id="433720"/>
    <lineage>
        <taxon>Eukaryota</taxon>
        <taxon>Metazoa</taxon>
        <taxon>Spiralia</taxon>
        <taxon>Gnathifera</taxon>
        <taxon>Rotifera</taxon>
        <taxon>Eurotatoria</taxon>
        <taxon>Bdelloidea</taxon>
        <taxon>Adinetida</taxon>
        <taxon>Adinetidae</taxon>
        <taxon>Adineta</taxon>
    </lineage>
</organism>
<dbReference type="SUPFAM" id="SSF52047">
    <property type="entry name" value="RNI-like"/>
    <property type="match status" value="1"/>
</dbReference>
<dbReference type="Pfam" id="PF05257">
    <property type="entry name" value="CHAP"/>
    <property type="match status" value="1"/>
</dbReference>
<dbReference type="InterPro" id="IPR038765">
    <property type="entry name" value="Papain-like_cys_pep_sf"/>
</dbReference>
<feature type="domain" description="Peptidase C51" evidence="1">
    <location>
        <begin position="90"/>
        <end position="231"/>
    </location>
</feature>
<evidence type="ECO:0000313" key="2">
    <source>
        <dbReference type="EMBL" id="CAF1170469.1"/>
    </source>
</evidence>
<reference evidence="2" key="1">
    <citation type="submission" date="2021-02" db="EMBL/GenBank/DDBJ databases">
        <authorList>
            <person name="Nowell W R."/>
        </authorList>
    </citation>
    <scope>NUCLEOTIDE SEQUENCE</scope>
</reference>
<dbReference type="AlphaFoldDB" id="A0A814UCT6"/>
<dbReference type="PANTHER" id="PTHR30094">
    <property type="entry name" value="BIFUNCTIONAL GLUTATHIONYLSPERMIDINE SYNTHETASE/AMIDASE-RELATED"/>
    <property type="match status" value="1"/>
</dbReference>
<dbReference type="SUPFAM" id="SSF54001">
    <property type="entry name" value="Cysteine proteinases"/>
    <property type="match status" value="1"/>
</dbReference>
<evidence type="ECO:0000259" key="1">
    <source>
        <dbReference type="PROSITE" id="PS50911"/>
    </source>
</evidence>
<evidence type="ECO:0000313" key="3">
    <source>
        <dbReference type="EMBL" id="CAF3858797.1"/>
    </source>
</evidence>
<dbReference type="Pfam" id="PF13516">
    <property type="entry name" value="LRR_6"/>
    <property type="match status" value="2"/>
</dbReference>
<dbReference type="EMBL" id="CAJNOE010000357">
    <property type="protein sequence ID" value="CAF1170469.1"/>
    <property type="molecule type" value="Genomic_DNA"/>
</dbReference>
<evidence type="ECO:0000313" key="4">
    <source>
        <dbReference type="Proteomes" id="UP000663860"/>
    </source>
</evidence>
<dbReference type="InterPro" id="IPR007921">
    <property type="entry name" value="CHAP_dom"/>
</dbReference>
<accession>A0A814UCT6</accession>
<comment type="caution">
    <text evidence="2">The sequence shown here is derived from an EMBL/GenBank/DDBJ whole genome shotgun (WGS) entry which is preliminary data.</text>
</comment>
<dbReference type="EMBL" id="CAJOBB010001450">
    <property type="protein sequence ID" value="CAF3858797.1"/>
    <property type="molecule type" value="Genomic_DNA"/>
</dbReference>
<dbReference type="InterPro" id="IPR051705">
    <property type="entry name" value="Gsp_Synthetase/Amidase"/>
</dbReference>
<protein>
    <recommendedName>
        <fullName evidence="1">Peptidase C51 domain-containing protein</fullName>
    </recommendedName>
</protein>
<dbReference type="InterPro" id="IPR032675">
    <property type="entry name" value="LRR_dom_sf"/>
</dbReference>
<dbReference type="PROSITE" id="PS50911">
    <property type="entry name" value="CHAP"/>
    <property type="match status" value="1"/>
</dbReference>
<name>A0A814UCT6_9BILA</name>
<dbReference type="Proteomes" id="UP000663868">
    <property type="component" value="Unassembled WGS sequence"/>
</dbReference>
<dbReference type="SMART" id="SM00368">
    <property type="entry name" value="LRR_RI"/>
    <property type="match status" value="2"/>
</dbReference>
<dbReference type="PANTHER" id="PTHR30094:SF0">
    <property type="entry name" value="BIFUNCTIONAL GLUTATHIONYLSPERMIDINE SYNTHETASE_AMIDASE-RELATED"/>
    <property type="match status" value="1"/>
</dbReference>
<dbReference type="Proteomes" id="UP000663860">
    <property type="component" value="Unassembled WGS sequence"/>
</dbReference>
<gene>
    <name evidence="2" type="ORF">IZO911_LOCUS26865</name>
    <name evidence="3" type="ORF">KXQ929_LOCUS20532</name>
</gene>
<dbReference type="Gene3D" id="3.90.1720.10">
    <property type="entry name" value="endopeptidase domain like (from Nostoc punctiforme)"/>
    <property type="match status" value="1"/>
</dbReference>